<proteinExistence type="predicted"/>
<protein>
    <submittedName>
        <fullName evidence="2">Uncharacterized protein</fullName>
    </submittedName>
</protein>
<feature type="region of interest" description="Disordered" evidence="1">
    <location>
        <begin position="1"/>
        <end position="23"/>
    </location>
</feature>
<dbReference type="Proteomes" id="UP001187343">
    <property type="component" value="Unassembled WGS sequence"/>
</dbReference>
<comment type="caution">
    <text evidence="2">The sequence shown here is derived from an EMBL/GenBank/DDBJ whole genome shotgun (WGS) entry which is preliminary data.</text>
</comment>
<sequence>MGDRTEQKEDTLTVKTKAPRGLKNNSYSFERTEQCKTLRMTCGIPTNCSVRHLFLTGITQHSVGQRSRIRLDSSSVISSGF</sequence>
<evidence type="ECO:0000256" key="1">
    <source>
        <dbReference type="SAM" id="MobiDB-lite"/>
    </source>
</evidence>
<keyword evidence="3" id="KW-1185">Reference proteome</keyword>
<dbReference type="EMBL" id="JAUYZG010000001">
    <property type="protein sequence ID" value="KAK2916020.1"/>
    <property type="molecule type" value="Genomic_DNA"/>
</dbReference>
<reference evidence="2" key="1">
    <citation type="submission" date="2023-08" db="EMBL/GenBank/DDBJ databases">
        <title>Chromosome-level Genome Assembly of mud carp (Cirrhinus molitorella).</title>
        <authorList>
            <person name="Liu H."/>
        </authorList>
    </citation>
    <scope>NUCLEOTIDE SEQUENCE</scope>
    <source>
        <strain evidence="2">Prfri</strain>
        <tissue evidence="2">Muscle</tissue>
    </source>
</reference>
<organism evidence="2 3">
    <name type="scientific">Cirrhinus molitorella</name>
    <name type="common">mud carp</name>
    <dbReference type="NCBI Taxonomy" id="172907"/>
    <lineage>
        <taxon>Eukaryota</taxon>
        <taxon>Metazoa</taxon>
        <taxon>Chordata</taxon>
        <taxon>Craniata</taxon>
        <taxon>Vertebrata</taxon>
        <taxon>Euteleostomi</taxon>
        <taxon>Actinopterygii</taxon>
        <taxon>Neopterygii</taxon>
        <taxon>Teleostei</taxon>
        <taxon>Ostariophysi</taxon>
        <taxon>Cypriniformes</taxon>
        <taxon>Cyprinidae</taxon>
        <taxon>Labeoninae</taxon>
        <taxon>Labeonini</taxon>
        <taxon>Cirrhinus</taxon>
    </lineage>
</organism>
<evidence type="ECO:0000313" key="2">
    <source>
        <dbReference type="EMBL" id="KAK2916020.1"/>
    </source>
</evidence>
<dbReference type="AlphaFoldDB" id="A0AA88QFS0"/>
<evidence type="ECO:0000313" key="3">
    <source>
        <dbReference type="Proteomes" id="UP001187343"/>
    </source>
</evidence>
<name>A0AA88QFS0_9TELE</name>
<feature type="compositionally biased region" description="Basic and acidic residues" evidence="1">
    <location>
        <begin position="1"/>
        <end position="12"/>
    </location>
</feature>
<gene>
    <name evidence="2" type="ORF">Q8A67_000394</name>
</gene>
<accession>A0AA88QFS0</accession>